<dbReference type="Proteomes" id="UP000199034">
    <property type="component" value="Unassembled WGS sequence"/>
</dbReference>
<keyword evidence="1" id="KW-1133">Transmembrane helix</keyword>
<evidence type="ECO:0008006" key="4">
    <source>
        <dbReference type="Google" id="ProtNLM"/>
    </source>
</evidence>
<dbReference type="RefSeq" id="WP_090855831.1">
    <property type="nucleotide sequence ID" value="NZ_FMZM01000006.1"/>
</dbReference>
<keyword evidence="3" id="KW-1185">Reference proteome</keyword>
<gene>
    <name evidence="2" type="ORF">SAMN05421872_10651</name>
</gene>
<dbReference type="EMBL" id="FMZM01000006">
    <property type="protein sequence ID" value="SDD12865.1"/>
    <property type="molecule type" value="Genomic_DNA"/>
</dbReference>
<organism evidence="2 3">
    <name type="scientific">Nocardioides lianchengensis</name>
    <dbReference type="NCBI Taxonomy" id="1045774"/>
    <lineage>
        <taxon>Bacteria</taxon>
        <taxon>Bacillati</taxon>
        <taxon>Actinomycetota</taxon>
        <taxon>Actinomycetes</taxon>
        <taxon>Propionibacteriales</taxon>
        <taxon>Nocardioidaceae</taxon>
        <taxon>Nocardioides</taxon>
    </lineage>
</organism>
<sequence length="176" mass="18282">MSTLRSPEPRRRPAATGTAVGLALVVTTLGVLLVTDAVRAATTTHASVLHRAVTSLDGATASTASSAVGVALAAVGLLLLAIGLAPRRRTHLRVESEADVWITPRAAAALAARTAERQPGVLQARVERSGRRRLVIGAVPRTLDDSAAVQGAHEAAVEELGRLDGPTVEVRRREST</sequence>
<protein>
    <recommendedName>
        <fullName evidence="4">BON domain-containing protein</fullName>
    </recommendedName>
</protein>
<evidence type="ECO:0000256" key="1">
    <source>
        <dbReference type="SAM" id="Phobius"/>
    </source>
</evidence>
<name>A0A1G6S9P1_9ACTN</name>
<accession>A0A1G6S9P1</accession>
<evidence type="ECO:0000313" key="3">
    <source>
        <dbReference type="Proteomes" id="UP000199034"/>
    </source>
</evidence>
<reference evidence="2 3" key="1">
    <citation type="submission" date="2016-10" db="EMBL/GenBank/DDBJ databases">
        <authorList>
            <person name="de Groot N.N."/>
        </authorList>
    </citation>
    <scope>NUCLEOTIDE SEQUENCE [LARGE SCALE GENOMIC DNA]</scope>
    <source>
        <strain evidence="2 3">CGMCC 4.6858</strain>
    </source>
</reference>
<evidence type="ECO:0000313" key="2">
    <source>
        <dbReference type="EMBL" id="SDD12865.1"/>
    </source>
</evidence>
<dbReference type="AlphaFoldDB" id="A0A1G6S9P1"/>
<keyword evidence="1" id="KW-0812">Transmembrane</keyword>
<dbReference type="STRING" id="1045774.SAMN05421872_10651"/>
<feature type="transmembrane region" description="Helical" evidence="1">
    <location>
        <begin position="64"/>
        <end position="85"/>
    </location>
</feature>
<proteinExistence type="predicted"/>
<keyword evidence="1" id="KW-0472">Membrane</keyword>